<dbReference type="EMBL" id="JAOVZO020000018">
    <property type="protein sequence ID" value="MDC8013798.1"/>
    <property type="molecule type" value="Genomic_DNA"/>
</dbReference>
<dbReference type="AlphaFoldDB" id="A0A9X4BIN4"/>
<evidence type="ECO:0000256" key="1">
    <source>
        <dbReference type="SAM" id="MobiDB-lite"/>
    </source>
</evidence>
<dbReference type="RefSeq" id="WP_263541445.1">
    <property type="nucleotide sequence ID" value="NZ_JAOVZO020000018.1"/>
</dbReference>
<proteinExistence type="predicted"/>
<feature type="region of interest" description="Disordered" evidence="1">
    <location>
        <begin position="188"/>
        <end position="208"/>
    </location>
</feature>
<keyword evidence="2" id="KW-1133">Transmembrane helix</keyword>
<accession>A0A9X4BIN4</accession>
<evidence type="ECO:0000313" key="4">
    <source>
        <dbReference type="Proteomes" id="UP001139971"/>
    </source>
</evidence>
<feature type="transmembrane region" description="Helical" evidence="2">
    <location>
        <begin position="88"/>
        <end position="110"/>
    </location>
</feature>
<sequence length="208" mass="23437">MNRPLFLAVPVLMLLDYALTIAGARLHAGGYARHFEIEHYELNPLWQGAVATRRWFNPRHLAIVAAFTAIFVALDAFLPLRYASLTDFFIGALLTMFGAVNARHLANIALFAYVRAHPDELSGSVRMSHLLVLWMSATQTFVVLAPIAIVAWQSRGHFALGAFAGAVAYLLVHLVWYRRARQAFERQRDHGAEHEPVHERVGDRTERP</sequence>
<keyword evidence="4" id="KW-1185">Reference proteome</keyword>
<evidence type="ECO:0000313" key="3">
    <source>
        <dbReference type="EMBL" id="MDC8013798.1"/>
    </source>
</evidence>
<organism evidence="3 4">
    <name type="scientific">Tahibacter soli</name>
    <dbReference type="NCBI Taxonomy" id="2983605"/>
    <lineage>
        <taxon>Bacteria</taxon>
        <taxon>Pseudomonadati</taxon>
        <taxon>Pseudomonadota</taxon>
        <taxon>Gammaproteobacteria</taxon>
        <taxon>Lysobacterales</taxon>
        <taxon>Rhodanobacteraceae</taxon>
        <taxon>Tahibacter</taxon>
    </lineage>
</organism>
<comment type="caution">
    <text evidence="3">The sequence shown here is derived from an EMBL/GenBank/DDBJ whole genome shotgun (WGS) entry which is preliminary data.</text>
</comment>
<keyword evidence="2" id="KW-0812">Transmembrane</keyword>
<feature type="transmembrane region" description="Helical" evidence="2">
    <location>
        <begin position="131"/>
        <end position="152"/>
    </location>
</feature>
<dbReference type="Proteomes" id="UP001139971">
    <property type="component" value="Unassembled WGS sequence"/>
</dbReference>
<gene>
    <name evidence="3" type="ORF">OD750_014745</name>
</gene>
<name>A0A9X4BIN4_9GAMM</name>
<reference evidence="3" key="1">
    <citation type="submission" date="2023-02" db="EMBL/GenBank/DDBJ databases">
        <title>Tahibacter soli sp. nov. isolated from soil.</title>
        <authorList>
            <person name="Baek J.H."/>
            <person name="Lee J.K."/>
            <person name="Choi D.G."/>
            <person name="Jeon C.O."/>
        </authorList>
    </citation>
    <scope>NUCLEOTIDE SEQUENCE</scope>
    <source>
        <strain evidence="3">BL</strain>
    </source>
</reference>
<keyword evidence="2" id="KW-0472">Membrane</keyword>
<feature type="transmembrane region" description="Helical" evidence="2">
    <location>
        <begin position="6"/>
        <end position="24"/>
    </location>
</feature>
<feature type="transmembrane region" description="Helical" evidence="2">
    <location>
        <begin position="61"/>
        <end position="82"/>
    </location>
</feature>
<evidence type="ECO:0000256" key="2">
    <source>
        <dbReference type="SAM" id="Phobius"/>
    </source>
</evidence>
<protein>
    <submittedName>
        <fullName evidence="3">Uncharacterized protein</fullName>
    </submittedName>
</protein>
<feature type="transmembrane region" description="Helical" evidence="2">
    <location>
        <begin position="158"/>
        <end position="177"/>
    </location>
</feature>